<dbReference type="PANTHER" id="PTHR32552:SF68">
    <property type="entry name" value="FERRICHROME OUTER MEMBRANE TRANSPORTER_PHAGE RECEPTOR"/>
    <property type="match status" value="1"/>
</dbReference>
<keyword evidence="10" id="KW-0998">Cell outer membrane</keyword>
<comment type="subcellular location">
    <subcellularLocation>
        <location evidence="1">Cell outer membrane</location>
        <topology evidence="1">Multi-pass membrane protein</topology>
    </subcellularLocation>
</comment>
<evidence type="ECO:0000256" key="5">
    <source>
        <dbReference type="ARBA" id="ARBA00022692"/>
    </source>
</evidence>
<dbReference type="Pfam" id="PF07715">
    <property type="entry name" value="Plug"/>
    <property type="match status" value="1"/>
</dbReference>
<evidence type="ECO:0000313" key="13">
    <source>
        <dbReference type="EMBL" id="EQA98687.1"/>
    </source>
</evidence>
<keyword evidence="5" id="KW-0812">Transmembrane</keyword>
<dbReference type="GO" id="GO:0015344">
    <property type="term" value="F:siderophore uptake transmembrane transporter activity"/>
    <property type="evidence" value="ECO:0007669"/>
    <property type="project" value="TreeGrafter"/>
</dbReference>
<evidence type="ECO:0000256" key="6">
    <source>
        <dbReference type="ARBA" id="ARBA00022729"/>
    </source>
</evidence>
<feature type="signal peptide" evidence="11">
    <location>
        <begin position="1"/>
        <end position="34"/>
    </location>
</feature>
<keyword evidence="3" id="KW-1134">Transmembrane beta strand</keyword>
<sequence>MGEFMRRTNNRRTVFLGGSGFLLTLAAVASPAYGAEDADSSADTADAIIVTAEKLEGTVLPKREARSIYGTAGSVLDTPRSISQVGADQLIHDLIKTTDDFVKYAPGITRGGGQNISASPFIRGLKSEVYQNGQRIYFDGNDHPLNLNAYEGADIVAGPSSIVFGPGSNTGGYVNYITKKPYFDKQHTEISSQLGTWVPGGGSYADFNLTLDTSGPISKDLAYRVSIKGQRGRTYYKNVQNDYNSFFGALSWKPANNVTVDWNGSYDNYYDFNITRGWNRNTQALVDGFGTYYGGRATPIINSAGVGLWSPVFASSDPTAAPIGWQTRTNDGTGRYVAGAVQTTPLPSSTVAGAGGVQGWVYDPSIPGNGITKLDANEGSGRPDDKNTAKRYVSQLQVGVDILPQLRLLSSSYFQRSINTNDSVGSFIYQNRSTLFDQRLELQGKFDGDLFGLPISLQSNTGGAIRLLKYRALSANNNFNFDPYDLTLDPSTQTPSALYGLPLANPNASGSWVGVPGVPQQTRYFGYLNLPVMVPVDGGFYSEIGGFPTSGGAVYTSNGHVNQWSLFTQQNVTFADTVGVNLGVNVTQISAYINNPVYLTAAQQHSDRGRFTLPSYQASVYVKPSANSTIYATYDRSTALNTGVFGNFLTWGPGNKLNPLAFKSVSELYEGGVKWEPAPGKLFLSATGFIQYRDLSPDQNGNIARIRIKGVEGSARFQPTNNLSAGVNGTYLNAVNSYVSPFGFSLYGFFADNATPFGDQGRLRAFPAGRYPLAGIPKYSLNGFVDYHLDNGLGAEVSAWWTSSWNTDLSRTVRVPNEYNVNLTLYYRQPKYDLALRLLNITDQKNFLNALTGAGFLQPLAPFSVQGQFAIRF</sequence>
<evidence type="ECO:0000256" key="7">
    <source>
        <dbReference type="ARBA" id="ARBA00023004"/>
    </source>
</evidence>
<dbReference type="InterPro" id="IPR012910">
    <property type="entry name" value="Plug_dom"/>
</dbReference>
<evidence type="ECO:0000256" key="8">
    <source>
        <dbReference type="ARBA" id="ARBA00023065"/>
    </source>
</evidence>
<name>T0GF48_9SPHN</name>
<dbReference type="PATRIC" id="fig|1329909.3.peg.3903"/>
<evidence type="ECO:0000256" key="9">
    <source>
        <dbReference type="ARBA" id="ARBA00023136"/>
    </source>
</evidence>
<dbReference type="AlphaFoldDB" id="T0GF48"/>
<proteinExistence type="predicted"/>
<keyword evidence="7" id="KW-0408">Iron</keyword>
<dbReference type="Gene3D" id="2.40.170.20">
    <property type="entry name" value="TonB-dependent receptor, beta-barrel domain"/>
    <property type="match status" value="1"/>
</dbReference>
<dbReference type="EMBL" id="ATHO01000170">
    <property type="protein sequence ID" value="EQA98687.1"/>
    <property type="molecule type" value="Genomic_DNA"/>
</dbReference>
<gene>
    <name evidence="13" type="ORF">L288_20275</name>
</gene>
<feature type="domain" description="TonB-dependent receptor plug" evidence="12">
    <location>
        <begin position="75"/>
        <end position="169"/>
    </location>
</feature>
<comment type="caution">
    <text evidence="13">The sequence shown here is derived from an EMBL/GenBank/DDBJ whole genome shotgun (WGS) entry which is preliminary data.</text>
</comment>
<dbReference type="SUPFAM" id="SSF56935">
    <property type="entry name" value="Porins"/>
    <property type="match status" value="1"/>
</dbReference>
<evidence type="ECO:0000256" key="4">
    <source>
        <dbReference type="ARBA" id="ARBA00022496"/>
    </source>
</evidence>
<keyword evidence="9" id="KW-0472">Membrane</keyword>
<dbReference type="InterPro" id="IPR037066">
    <property type="entry name" value="Plug_dom_sf"/>
</dbReference>
<keyword evidence="14" id="KW-1185">Reference proteome</keyword>
<keyword evidence="2" id="KW-0813">Transport</keyword>
<feature type="chain" id="PRO_5004575686" description="TonB-dependent receptor plug domain-containing protein" evidence="11">
    <location>
        <begin position="35"/>
        <end position="873"/>
    </location>
</feature>
<dbReference type="GO" id="GO:0009279">
    <property type="term" value="C:cell outer membrane"/>
    <property type="evidence" value="ECO:0007669"/>
    <property type="project" value="UniProtKB-SubCell"/>
</dbReference>
<evidence type="ECO:0000256" key="3">
    <source>
        <dbReference type="ARBA" id="ARBA00022452"/>
    </source>
</evidence>
<evidence type="ECO:0000256" key="11">
    <source>
        <dbReference type="SAM" id="SignalP"/>
    </source>
</evidence>
<keyword evidence="4" id="KW-0410">Iron transport</keyword>
<dbReference type="InterPro" id="IPR039426">
    <property type="entry name" value="TonB-dep_rcpt-like"/>
</dbReference>
<evidence type="ECO:0000313" key="14">
    <source>
        <dbReference type="Proteomes" id="UP000015525"/>
    </source>
</evidence>
<accession>T0GF48</accession>
<dbReference type="Proteomes" id="UP000015525">
    <property type="component" value="Unassembled WGS sequence"/>
</dbReference>
<keyword evidence="6 11" id="KW-0732">Signal</keyword>
<evidence type="ECO:0000256" key="2">
    <source>
        <dbReference type="ARBA" id="ARBA00022448"/>
    </source>
</evidence>
<dbReference type="PANTHER" id="PTHR32552">
    <property type="entry name" value="FERRICHROME IRON RECEPTOR-RELATED"/>
    <property type="match status" value="1"/>
</dbReference>
<dbReference type="InterPro" id="IPR036942">
    <property type="entry name" value="Beta-barrel_TonB_sf"/>
</dbReference>
<keyword evidence="8" id="KW-0406">Ion transport</keyword>
<dbReference type="Gene3D" id="2.170.130.10">
    <property type="entry name" value="TonB-dependent receptor, plug domain"/>
    <property type="match status" value="1"/>
</dbReference>
<evidence type="ECO:0000259" key="12">
    <source>
        <dbReference type="Pfam" id="PF07715"/>
    </source>
</evidence>
<reference evidence="13 14" key="1">
    <citation type="journal article" date="2013" name="Genome Announc.">
        <title>Draft Genome Sequence of Sphingobium quisquiliarum Strain P25T, a Novel Hexachlorocyclohexane (HCH)-Degrading Bacterium Isolated from an HCH Dumpsite.</title>
        <authorList>
            <person name="Kumar Singh A."/>
            <person name="Sangwan N."/>
            <person name="Sharma A."/>
            <person name="Gupta V."/>
            <person name="Khurana J.P."/>
            <person name="Lal R."/>
        </authorList>
    </citation>
    <scope>NUCLEOTIDE SEQUENCE [LARGE SCALE GENOMIC DNA]</scope>
    <source>
        <strain evidence="13 14">P25</strain>
    </source>
</reference>
<evidence type="ECO:0000256" key="10">
    <source>
        <dbReference type="ARBA" id="ARBA00023237"/>
    </source>
</evidence>
<protein>
    <recommendedName>
        <fullName evidence="12">TonB-dependent receptor plug domain-containing protein</fullName>
    </recommendedName>
</protein>
<organism evidence="13 14">
    <name type="scientific">Sphingobium quisquiliarum P25</name>
    <dbReference type="NCBI Taxonomy" id="1329909"/>
    <lineage>
        <taxon>Bacteria</taxon>
        <taxon>Pseudomonadati</taxon>
        <taxon>Pseudomonadota</taxon>
        <taxon>Alphaproteobacteria</taxon>
        <taxon>Sphingomonadales</taxon>
        <taxon>Sphingomonadaceae</taxon>
        <taxon>Sphingobium</taxon>
    </lineage>
</organism>
<evidence type="ECO:0000256" key="1">
    <source>
        <dbReference type="ARBA" id="ARBA00004571"/>
    </source>
</evidence>